<dbReference type="InterPro" id="IPR011335">
    <property type="entry name" value="Restrct_endonuc-II-like"/>
</dbReference>
<keyword evidence="3" id="KW-0378">Hydrolase</keyword>
<feature type="region of interest" description="Disordered" evidence="1">
    <location>
        <begin position="213"/>
        <end position="247"/>
    </location>
</feature>
<dbReference type="InterPro" id="IPR012296">
    <property type="entry name" value="Nuclease_put_TT1808"/>
</dbReference>
<dbReference type="InterPro" id="IPR008538">
    <property type="entry name" value="Uma2"/>
</dbReference>
<keyword evidence="3" id="KW-0255">Endonuclease</keyword>
<keyword evidence="3" id="KW-0540">Nuclease</keyword>
<evidence type="ECO:0000259" key="2">
    <source>
        <dbReference type="Pfam" id="PF05685"/>
    </source>
</evidence>
<evidence type="ECO:0000313" key="3">
    <source>
        <dbReference type="EMBL" id="VFJ51295.1"/>
    </source>
</evidence>
<feature type="domain" description="Putative restriction endonuclease" evidence="2">
    <location>
        <begin position="19"/>
        <end position="159"/>
    </location>
</feature>
<sequence>MRLEQRTSIDGPCTAEQIREEDRHELSGGQRIYCAPAGDRHSRHNLGGGLLLDTDPDVQWAGVDTGFTPKPDTLRAPDLCVAAPPEETGKWVPGAPLLAVEYADRGQNEPDLQIKIKELLAAGTRYVWVVRLAGPQWVEVYTRDSPMRRLAATDTLEAPGVLRNPVPVRALFDRSAAHRLTLKNLLQREGYEDLEAVLREGARKGRAKGLVEGEAKGKATGRAEGLKEGETKGKAKGKAEGLAEGEAKGKATGRLEARIEALLDILMARGIDVDATTRTRIRRCRDQEQIGIWLAKAAVANRAEEVF</sequence>
<gene>
    <name evidence="3" type="ORF">BECKDK2373B_GA0170837_103239</name>
</gene>
<accession>A0A450SEX2</accession>
<proteinExistence type="predicted"/>
<protein>
    <submittedName>
        <fullName evidence="3">Endonuclease, Uma2 family (Restriction endonuclease fold)</fullName>
    </submittedName>
</protein>
<dbReference type="CDD" id="cd06260">
    <property type="entry name" value="DUF820-like"/>
    <property type="match status" value="1"/>
</dbReference>
<feature type="compositionally biased region" description="Basic and acidic residues" evidence="1">
    <location>
        <begin position="224"/>
        <end position="247"/>
    </location>
</feature>
<reference evidence="3" key="1">
    <citation type="submission" date="2019-02" db="EMBL/GenBank/DDBJ databases">
        <authorList>
            <person name="Gruber-Vodicka R. H."/>
            <person name="Seah K. B. B."/>
        </authorList>
    </citation>
    <scope>NUCLEOTIDE SEQUENCE</scope>
    <source>
        <strain evidence="3">BECK_DK47</strain>
    </source>
</reference>
<dbReference type="AlphaFoldDB" id="A0A450SEX2"/>
<dbReference type="EMBL" id="CAADEX010000032">
    <property type="protein sequence ID" value="VFJ51295.1"/>
    <property type="molecule type" value="Genomic_DNA"/>
</dbReference>
<dbReference type="SUPFAM" id="SSF52980">
    <property type="entry name" value="Restriction endonuclease-like"/>
    <property type="match status" value="1"/>
</dbReference>
<dbReference type="Pfam" id="PF05685">
    <property type="entry name" value="Uma2"/>
    <property type="match status" value="1"/>
</dbReference>
<organism evidence="3">
    <name type="scientific">Candidatus Kentrum sp. DK</name>
    <dbReference type="NCBI Taxonomy" id="2126562"/>
    <lineage>
        <taxon>Bacteria</taxon>
        <taxon>Pseudomonadati</taxon>
        <taxon>Pseudomonadota</taxon>
        <taxon>Gammaproteobacteria</taxon>
        <taxon>Candidatus Kentrum</taxon>
    </lineage>
</organism>
<dbReference type="GO" id="GO:0004519">
    <property type="term" value="F:endonuclease activity"/>
    <property type="evidence" value="ECO:0007669"/>
    <property type="project" value="UniProtKB-KW"/>
</dbReference>
<evidence type="ECO:0000256" key="1">
    <source>
        <dbReference type="SAM" id="MobiDB-lite"/>
    </source>
</evidence>
<dbReference type="Gene3D" id="3.90.1570.10">
    <property type="entry name" value="tt1808, chain A"/>
    <property type="match status" value="1"/>
</dbReference>
<name>A0A450SEX2_9GAMM</name>